<proteinExistence type="predicted"/>
<dbReference type="GO" id="GO:0016740">
    <property type="term" value="F:transferase activity"/>
    <property type="evidence" value="ECO:0007669"/>
    <property type="project" value="UniProtKB-KW"/>
</dbReference>
<organism evidence="8">
    <name type="scientific">gut metagenome</name>
    <dbReference type="NCBI Taxonomy" id="749906"/>
    <lineage>
        <taxon>unclassified sequences</taxon>
        <taxon>metagenomes</taxon>
        <taxon>organismal metagenomes</taxon>
    </lineage>
</organism>
<evidence type="ECO:0000313" key="8">
    <source>
        <dbReference type="EMBL" id="EJX04347.1"/>
    </source>
</evidence>
<keyword evidence="5" id="KW-0961">Cell wall biogenesis/degradation</keyword>
<dbReference type="Gene3D" id="2.40.440.10">
    <property type="entry name" value="L,D-transpeptidase catalytic domain-like"/>
    <property type="match status" value="1"/>
</dbReference>
<evidence type="ECO:0000256" key="4">
    <source>
        <dbReference type="ARBA" id="ARBA00022984"/>
    </source>
</evidence>
<dbReference type="GO" id="GO:0008360">
    <property type="term" value="P:regulation of cell shape"/>
    <property type="evidence" value="ECO:0007669"/>
    <property type="project" value="UniProtKB-KW"/>
</dbReference>
<evidence type="ECO:0000256" key="6">
    <source>
        <dbReference type="SAM" id="MobiDB-lite"/>
    </source>
</evidence>
<evidence type="ECO:0000256" key="5">
    <source>
        <dbReference type="ARBA" id="ARBA00023316"/>
    </source>
</evidence>
<keyword evidence="2" id="KW-0808">Transferase</keyword>
<gene>
    <name evidence="8" type="ORF">EVA_07546</name>
</gene>
<feature type="compositionally biased region" description="Polar residues" evidence="6">
    <location>
        <begin position="1"/>
        <end position="18"/>
    </location>
</feature>
<dbReference type="PROSITE" id="PS52029">
    <property type="entry name" value="LD_TPASE"/>
    <property type="match status" value="1"/>
</dbReference>
<dbReference type="SUPFAM" id="SSF141523">
    <property type="entry name" value="L,D-transpeptidase catalytic domain-like"/>
    <property type="match status" value="1"/>
</dbReference>
<dbReference type="EMBL" id="AMCI01001841">
    <property type="protein sequence ID" value="EJX04347.1"/>
    <property type="molecule type" value="Genomic_DNA"/>
</dbReference>
<dbReference type="Pfam" id="PF03734">
    <property type="entry name" value="YkuD"/>
    <property type="match status" value="1"/>
</dbReference>
<sequence length="319" mass="37074">MQALDTDSVQADTFASQQKEAKPVDRQPLLKTGDIQLKEELLFDRYTLEDEYVYNKVQRSFKWEYVKSVLAHIENMQEDSRRWGVVQNYKNRNGEAPLVKNYRRNAYRRTADTLGIERYQSAPLYHLTDSIHPVRYARDGSVVHICVRTGGYYQIELHADSSQWFIPQRYLKELPDTVYFSHVILVDRKDQHIATLERKERGHWLIRSKNPATTGRNKPPYAQPTPLGVYLVQEQKKKMVYLKDGSSQTAGYAPYASRFTNGAYIHGVPVELPRTKTIEYSWSLGTTPRSHMCVRNATSHAQFIYEWAPVRNSLVVVIE</sequence>
<dbReference type="AlphaFoldDB" id="J9GAL9"/>
<dbReference type="InterPro" id="IPR005490">
    <property type="entry name" value="LD_TPept_cat_dom"/>
</dbReference>
<dbReference type="GO" id="GO:0071555">
    <property type="term" value="P:cell wall organization"/>
    <property type="evidence" value="ECO:0007669"/>
    <property type="project" value="UniProtKB-KW"/>
</dbReference>
<evidence type="ECO:0000256" key="2">
    <source>
        <dbReference type="ARBA" id="ARBA00022679"/>
    </source>
</evidence>
<dbReference type="InterPro" id="IPR038063">
    <property type="entry name" value="Transpep_catalytic_dom"/>
</dbReference>
<dbReference type="GO" id="GO:0009252">
    <property type="term" value="P:peptidoglycan biosynthetic process"/>
    <property type="evidence" value="ECO:0007669"/>
    <property type="project" value="UniProtKB-UniPathway"/>
</dbReference>
<comment type="caution">
    <text evidence="8">The sequence shown here is derived from an EMBL/GenBank/DDBJ whole genome shotgun (WGS) entry which is preliminary data.</text>
</comment>
<accession>J9GAL9</accession>
<dbReference type="CDD" id="cd16913">
    <property type="entry name" value="YkuD_like"/>
    <property type="match status" value="1"/>
</dbReference>
<keyword evidence="3" id="KW-0133">Cell shape</keyword>
<protein>
    <submittedName>
        <fullName evidence="8">Protein containing YkuD domain protein</fullName>
    </submittedName>
</protein>
<feature type="domain" description="L,D-TPase catalytic" evidence="7">
    <location>
        <begin position="182"/>
        <end position="318"/>
    </location>
</feature>
<keyword evidence="4" id="KW-0573">Peptidoglycan synthesis</keyword>
<evidence type="ECO:0000256" key="1">
    <source>
        <dbReference type="ARBA" id="ARBA00004752"/>
    </source>
</evidence>
<name>J9GAL9_9ZZZZ</name>
<dbReference type="UniPathway" id="UPA00219"/>
<comment type="pathway">
    <text evidence="1">Cell wall biogenesis; peptidoglycan biosynthesis.</text>
</comment>
<feature type="region of interest" description="Disordered" evidence="6">
    <location>
        <begin position="1"/>
        <end position="27"/>
    </location>
</feature>
<evidence type="ECO:0000256" key="3">
    <source>
        <dbReference type="ARBA" id="ARBA00022960"/>
    </source>
</evidence>
<reference evidence="8" key="1">
    <citation type="journal article" date="2012" name="PLoS ONE">
        <title>Gene sets for utilization of primary and secondary nutrition supplies in the distal gut of endangered iberian lynx.</title>
        <authorList>
            <person name="Alcaide M."/>
            <person name="Messina E."/>
            <person name="Richter M."/>
            <person name="Bargiela R."/>
            <person name="Peplies J."/>
            <person name="Huws S.A."/>
            <person name="Newbold C.J."/>
            <person name="Golyshin P.N."/>
            <person name="Simon M.A."/>
            <person name="Lopez G."/>
            <person name="Yakimov M.M."/>
            <person name="Ferrer M."/>
        </authorList>
    </citation>
    <scope>NUCLEOTIDE SEQUENCE</scope>
</reference>
<evidence type="ECO:0000259" key="7">
    <source>
        <dbReference type="PROSITE" id="PS52029"/>
    </source>
</evidence>